<evidence type="ECO:0000313" key="3">
    <source>
        <dbReference type="Proteomes" id="UP000701801"/>
    </source>
</evidence>
<protein>
    <submittedName>
        <fullName evidence="2">Uncharacterized protein</fullName>
    </submittedName>
</protein>
<gene>
    <name evidence="2" type="ORF">HYALB_00013916</name>
</gene>
<reference evidence="2" key="1">
    <citation type="submission" date="2021-07" db="EMBL/GenBank/DDBJ databases">
        <authorList>
            <person name="Durling M."/>
        </authorList>
    </citation>
    <scope>NUCLEOTIDE SEQUENCE</scope>
</reference>
<keyword evidence="3" id="KW-1185">Reference proteome</keyword>
<evidence type="ECO:0000256" key="1">
    <source>
        <dbReference type="SAM" id="MobiDB-lite"/>
    </source>
</evidence>
<feature type="compositionally biased region" description="Pro residues" evidence="1">
    <location>
        <begin position="288"/>
        <end position="301"/>
    </location>
</feature>
<proteinExistence type="predicted"/>
<name>A0A9N9LV54_9HELO</name>
<dbReference type="AlphaFoldDB" id="A0A9N9LV54"/>
<dbReference type="OrthoDB" id="4259138at2759"/>
<dbReference type="Proteomes" id="UP000701801">
    <property type="component" value="Unassembled WGS sequence"/>
</dbReference>
<feature type="region of interest" description="Disordered" evidence="1">
    <location>
        <begin position="277"/>
        <end position="301"/>
    </location>
</feature>
<dbReference type="EMBL" id="CAJVRM010000476">
    <property type="protein sequence ID" value="CAG8981413.1"/>
    <property type="molecule type" value="Genomic_DNA"/>
</dbReference>
<evidence type="ECO:0000313" key="2">
    <source>
        <dbReference type="EMBL" id="CAG8981413.1"/>
    </source>
</evidence>
<organism evidence="2 3">
    <name type="scientific">Hymenoscyphus albidus</name>
    <dbReference type="NCBI Taxonomy" id="595503"/>
    <lineage>
        <taxon>Eukaryota</taxon>
        <taxon>Fungi</taxon>
        <taxon>Dikarya</taxon>
        <taxon>Ascomycota</taxon>
        <taxon>Pezizomycotina</taxon>
        <taxon>Leotiomycetes</taxon>
        <taxon>Helotiales</taxon>
        <taxon>Helotiaceae</taxon>
        <taxon>Hymenoscyphus</taxon>
    </lineage>
</organism>
<sequence length="301" mass="33347">MNNEMTETKDTASAEMLKRVKDTFAAMQKLMRPKFMDSAQFTLDAPHLFCDSTFLKRVQETDDFLARNEFTHRVGPRSDGGDDKRKEILEGDLITPYLSIAEVYRGALSLPNVHPYYSADMVRYRFDSDDISQNCKTRKAAGFSSVMIAKDKILVICTQNGWRGEDSLDTTKGVGTWLGDIEPKSLTFLHEIVHLVVDEGKSQDLSKQLPPPTVHLTNSDDTATEILLVALAQDKLLFGEPPIDGRKVDATFNPQNFAWAATAAYLAQNGAKLNYSTGRAEEITDGPPSGPALPDTPPTKE</sequence>
<accession>A0A9N9LV54</accession>
<comment type="caution">
    <text evidence="2">The sequence shown here is derived from an EMBL/GenBank/DDBJ whole genome shotgun (WGS) entry which is preliminary data.</text>
</comment>